<dbReference type="Gene3D" id="2.40.10.270">
    <property type="entry name" value="Bacteriophage SPP1 head-tail adaptor protein"/>
    <property type="match status" value="1"/>
</dbReference>
<sequence length="113" mass="12070">MISGVVARHSITIVRAPLVEDGRGNEARDWEHAAESASAGWAIDVGASGEDTVNRDGSSVAYTLRGPFAADVQATDRVRLFGDLYDVDGGVLRQPGPSPVTSHTIIRLIRWEG</sequence>
<dbReference type="InterPro" id="IPR038666">
    <property type="entry name" value="SSP1_head-tail_sf"/>
</dbReference>
<reference evidence="1 2" key="1">
    <citation type="submission" date="2023-01" db="EMBL/GenBank/DDBJ databases">
        <title>Characterization of estradiol degrading bacteria Microbacterium sp. MZT7 and reveal degrading genes through genome analysis.</title>
        <authorList>
            <person name="Hao P."/>
            <person name="Gao Y."/>
        </authorList>
    </citation>
    <scope>NUCLEOTIDE SEQUENCE [LARGE SCALE GENOMIC DNA]</scope>
    <source>
        <strain evidence="1 2">MZT7</strain>
    </source>
</reference>
<gene>
    <name evidence="1" type="ORF">K8F61_17120</name>
</gene>
<evidence type="ECO:0000313" key="1">
    <source>
        <dbReference type="EMBL" id="UGS26326.1"/>
    </source>
</evidence>
<name>A0ABY3RTS7_9MICO</name>
<organism evidence="1 2">
    <name type="scientific">Microbacterium resistens</name>
    <dbReference type="NCBI Taxonomy" id="156977"/>
    <lineage>
        <taxon>Bacteria</taxon>
        <taxon>Bacillati</taxon>
        <taxon>Actinomycetota</taxon>
        <taxon>Actinomycetes</taxon>
        <taxon>Micrococcales</taxon>
        <taxon>Microbacteriaceae</taxon>
        <taxon>Microbacterium</taxon>
    </lineage>
</organism>
<dbReference type="EMBL" id="CP082781">
    <property type="protein sequence ID" value="UGS26326.1"/>
    <property type="molecule type" value="Genomic_DNA"/>
</dbReference>
<protein>
    <recommendedName>
        <fullName evidence="3">Head-to-tail stopper</fullName>
    </recommendedName>
</protein>
<accession>A0ABY3RTS7</accession>
<dbReference type="RefSeq" id="WP_231820041.1">
    <property type="nucleotide sequence ID" value="NZ_CP082781.1"/>
</dbReference>
<dbReference type="Proteomes" id="UP001199642">
    <property type="component" value="Chromosome"/>
</dbReference>
<evidence type="ECO:0000313" key="2">
    <source>
        <dbReference type="Proteomes" id="UP001199642"/>
    </source>
</evidence>
<evidence type="ECO:0008006" key="3">
    <source>
        <dbReference type="Google" id="ProtNLM"/>
    </source>
</evidence>
<proteinExistence type="predicted"/>
<keyword evidence="2" id="KW-1185">Reference proteome</keyword>